<dbReference type="EMBL" id="NMTS02000001">
    <property type="protein sequence ID" value="PLK30835.1"/>
    <property type="molecule type" value="Genomic_DNA"/>
</dbReference>
<evidence type="ECO:0000313" key="5">
    <source>
        <dbReference type="Proteomes" id="UP000477010"/>
    </source>
</evidence>
<evidence type="ECO:0000313" key="3">
    <source>
        <dbReference type="EMBL" id="PLK30835.1"/>
    </source>
</evidence>
<feature type="compositionally biased region" description="Basic and acidic residues" evidence="1">
    <location>
        <begin position="54"/>
        <end position="65"/>
    </location>
</feature>
<comment type="caution">
    <text evidence="3">The sequence shown here is derived from an EMBL/GenBank/DDBJ whole genome shotgun (WGS) entry which is preliminary data.</text>
</comment>
<proteinExistence type="predicted"/>
<dbReference type="EMBL" id="WKQE01000022">
    <property type="protein sequence ID" value="MSC81688.1"/>
    <property type="molecule type" value="Genomic_DNA"/>
</dbReference>
<dbReference type="Proteomes" id="UP000221015">
    <property type="component" value="Unassembled WGS sequence"/>
</dbReference>
<evidence type="ECO:0000256" key="1">
    <source>
        <dbReference type="SAM" id="MobiDB-lite"/>
    </source>
</evidence>
<evidence type="ECO:0000313" key="2">
    <source>
        <dbReference type="EMBL" id="MSC81688.1"/>
    </source>
</evidence>
<accession>A0A2J4JSJ7</accession>
<sequence length="73" mass="8708">MTQYCRYCSLASLQDDDLIYCEARKEIRDKKKIVSPNRCKQFEFNPVDVLNEEKDYKPRETKNKNPEGQVSFL</sequence>
<dbReference type="Proteomes" id="UP000477010">
    <property type="component" value="Unassembled WGS sequence"/>
</dbReference>
<organism evidence="3 4">
    <name type="scientific">Faecalibacterium prausnitzii</name>
    <dbReference type="NCBI Taxonomy" id="853"/>
    <lineage>
        <taxon>Bacteria</taxon>
        <taxon>Bacillati</taxon>
        <taxon>Bacillota</taxon>
        <taxon>Clostridia</taxon>
        <taxon>Eubacteriales</taxon>
        <taxon>Oscillospiraceae</taxon>
        <taxon>Faecalibacterium</taxon>
    </lineage>
</organism>
<gene>
    <name evidence="3" type="ORF">CGS50_004285</name>
    <name evidence="2" type="ORF">GKD85_12930</name>
</gene>
<evidence type="ECO:0000313" key="4">
    <source>
        <dbReference type="Proteomes" id="UP000221015"/>
    </source>
</evidence>
<name>A0A2J4JSJ7_9FIRM</name>
<reference evidence="3" key="2">
    <citation type="submission" date="2017-07" db="EMBL/GenBank/DDBJ databases">
        <authorList>
            <person name="Sun Z.S."/>
            <person name="Albrecht U."/>
            <person name="Echele G."/>
            <person name="Lee C.C."/>
        </authorList>
    </citation>
    <scope>NUCLEOTIDE SEQUENCE</scope>
    <source>
        <strain evidence="3">CNCM I 4542</strain>
    </source>
</reference>
<reference evidence="2 5" key="3">
    <citation type="journal article" date="2019" name="Nat. Med.">
        <title>A library of human gut bacterial isolates paired with longitudinal multiomics data enables mechanistic microbiome research.</title>
        <authorList>
            <person name="Poyet M."/>
            <person name="Groussin M."/>
            <person name="Gibbons S.M."/>
            <person name="Avila-Pacheco J."/>
            <person name="Jiang X."/>
            <person name="Kearney S.M."/>
            <person name="Perrotta A.R."/>
            <person name="Berdy B."/>
            <person name="Zhao S."/>
            <person name="Lieberman T.D."/>
            <person name="Swanson P.K."/>
            <person name="Smith M."/>
            <person name="Roesemann S."/>
            <person name="Alexander J.E."/>
            <person name="Rich S.A."/>
            <person name="Livny J."/>
            <person name="Vlamakis H."/>
            <person name="Clish C."/>
            <person name="Bullock K."/>
            <person name="Deik A."/>
            <person name="Scott J."/>
            <person name="Pierce K.A."/>
            <person name="Xavier R.J."/>
            <person name="Alm E.J."/>
        </authorList>
    </citation>
    <scope>NUCLEOTIDE SEQUENCE [LARGE SCALE GENOMIC DNA]</scope>
    <source>
        <strain evidence="2 5">BIOML-B9</strain>
    </source>
</reference>
<dbReference type="RefSeq" id="WP_015564762.1">
    <property type="nucleotide sequence ID" value="NZ_JAEKBW010000001.1"/>
</dbReference>
<feature type="region of interest" description="Disordered" evidence="1">
    <location>
        <begin position="54"/>
        <end position="73"/>
    </location>
</feature>
<reference evidence="3 4" key="1">
    <citation type="journal article" date="2017" name="Front. Microbiol.">
        <title>New Insights into the Diversity of the Genus Faecalibacterium.</title>
        <authorList>
            <person name="Benevides L."/>
            <person name="Burman S."/>
            <person name="Martin R."/>
            <person name="Robert V."/>
            <person name="Thomas M."/>
            <person name="Miquel S."/>
            <person name="Chain F."/>
            <person name="Sokol H."/>
            <person name="Bermudez-Humaran L.G."/>
            <person name="Morrison M."/>
            <person name="Langella P."/>
            <person name="Azevedo V.A."/>
            <person name="Chatel J.M."/>
            <person name="Soares S."/>
        </authorList>
    </citation>
    <scope>NUCLEOTIDE SEQUENCE [LARGE SCALE GENOMIC DNA]</scope>
    <source>
        <strain evidence="3 4">CNCM I 4542</strain>
    </source>
</reference>
<dbReference type="AlphaFoldDB" id="A0A2J4JSJ7"/>
<protein>
    <submittedName>
        <fullName evidence="3">Uncharacterized protein</fullName>
    </submittedName>
</protein>